<dbReference type="EMBL" id="LJGW01000618">
    <property type="protein sequence ID" value="OEV06594.1"/>
    <property type="molecule type" value="Genomic_DNA"/>
</dbReference>
<gene>
    <name evidence="2" type="ORF">AN218_30280</name>
</gene>
<evidence type="ECO:0000313" key="2">
    <source>
        <dbReference type="EMBL" id="OEV06594.1"/>
    </source>
</evidence>
<name>A0A1E7KRS1_9ACTN</name>
<dbReference type="AlphaFoldDB" id="A0A1E7KRS1"/>
<evidence type="ECO:0000256" key="1">
    <source>
        <dbReference type="SAM" id="MobiDB-lite"/>
    </source>
</evidence>
<feature type="non-terminal residue" evidence="2">
    <location>
        <position position="66"/>
    </location>
</feature>
<accession>A0A1E7KRS1</accession>
<keyword evidence="3" id="KW-1185">Reference proteome</keyword>
<feature type="compositionally biased region" description="Low complexity" evidence="1">
    <location>
        <begin position="45"/>
        <end position="66"/>
    </location>
</feature>
<organism evidence="2 3">
    <name type="scientific">Streptomyces nanshensis</name>
    <dbReference type="NCBI Taxonomy" id="518642"/>
    <lineage>
        <taxon>Bacteria</taxon>
        <taxon>Bacillati</taxon>
        <taxon>Actinomycetota</taxon>
        <taxon>Actinomycetes</taxon>
        <taxon>Kitasatosporales</taxon>
        <taxon>Streptomycetaceae</taxon>
        <taxon>Streptomyces</taxon>
    </lineage>
</organism>
<sequence length="66" mass="6845">MDGTSSCTCVHTSADQLRPVDFEAFRPRLSAARKAARASWEETVRGAPGTAGARSARGAPGARKAA</sequence>
<reference evidence="2 3" key="1">
    <citation type="journal article" date="2016" name="Front. Microbiol.">
        <title>Comparative Genomics Analysis of Streptomyces Species Reveals Their Adaptation to the Marine Environment and Their Diversity at the Genomic Level.</title>
        <authorList>
            <person name="Tian X."/>
            <person name="Zhang Z."/>
            <person name="Yang T."/>
            <person name="Chen M."/>
            <person name="Li J."/>
            <person name="Chen F."/>
            <person name="Yang J."/>
            <person name="Li W."/>
            <person name="Zhang B."/>
            <person name="Zhang Z."/>
            <person name="Wu J."/>
            <person name="Zhang C."/>
            <person name="Long L."/>
            <person name="Xiao J."/>
        </authorList>
    </citation>
    <scope>NUCLEOTIDE SEQUENCE [LARGE SCALE GENOMIC DNA]</scope>
    <source>
        <strain evidence="2 3">SCSIO 10429</strain>
    </source>
</reference>
<proteinExistence type="predicted"/>
<feature type="region of interest" description="Disordered" evidence="1">
    <location>
        <begin position="36"/>
        <end position="66"/>
    </location>
</feature>
<comment type="caution">
    <text evidence="2">The sequence shown here is derived from an EMBL/GenBank/DDBJ whole genome shotgun (WGS) entry which is preliminary data.</text>
</comment>
<dbReference type="Proteomes" id="UP000176005">
    <property type="component" value="Unassembled WGS sequence"/>
</dbReference>
<protein>
    <submittedName>
        <fullName evidence="2">Uncharacterized protein</fullName>
    </submittedName>
</protein>
<evidence type="ECO:0000313" key="3">
    <source>
        <dbReference type="Proteomes" id="UP000176005"/>
    </source>
</evidence>